<dbReference type="AlphaFoldDB" id="F7XMN2"/>
<keyword evidence="2" id="KW-1185">Reference proteome</keyword>
<proteinExistence type="predicted"/>
<sequence>MEIIDSEIRERIKDARDVDELNKIYKDIKMQYDIISEKNEYDPSEDLIPKIEGIIEWPVLNGYSLPETSLSWLTLKGPVFTVDDHIITYSDYFDEFVDLNDYL</sequence>
<protein>
    <submittedName>
        <fullName evidence="1">Uncharacterized protein</fullName>
    </submittedName>
</protein>
<dbReference type="HOGENOM" id="CLU_2257427_0_0_2"/>
<dbReference type="RefSeq" id="WP_013898484.1">
    <property type="nucleotide sequence ID" value="NC_015676.1"/>
</dbReference>
<evidence type="ECO:0000313" key="1">
    <source>
        <dbReference type="EMBL" id="AEH61047.1"/>
    </source>
</evidence>
<name>F7XMN2_METZD</name>
<accession>F7XMN2</accession>
<dbReference type="Proteomes" id="UP000006622">
    <property type="component" value="Chromosome"/>
</dbReference>
<dbReference type="GeneID" id="10822825"/>
<evidence type="ECO:0000313" key="2">
    <source>
        <dbReference type="Proteomes" id="UP000006622"/>
    </source>
</evidence>
<gene>
    <name evidence="1" type="ordered locus">Mzhil_1192</name>
</gene>
<dbReference type="KEGG" id="mzh:Mzhil_1192"/>
<organism evidence="1 2">
    <name type="scientific">Methanosalsum zhilinae (strain DSM 4017 / NBRC 107636 / OCM 62 / WeN5)</name>
    <name type="common">Methanohalophilus zhilinae</name>
    <dbReference type="NCBI Taxonomy" id="679901"/>
    <lineage>
        <taxon>Archaea</taxon>
        <taxon>Methanobacteriati</taxon>
        <taxon>Methanobacteriota</taxon>
        <taxon>Stenosarchaea group</taxon>
        <taxon>Methanomicrobia</taxon>
        <taxon>Methanosarcinales</taxon>
        <taxon>Methanosarcinaceae</taxon>
        <taxon>Methanosalsum</taxon>
    </lineage>
</organism>
<reference evidence="1" key="1">
    <citation type="submission" date="2010-07" db="EMBL/GenBank/DDBJ databases">
        <title>The complete genome of Methanosalsum zhilinae DSM 4017.</title>
        <authorList>
            <consortium name="US DOE Joint Genome Institute (JGI-PGF)"/>
            <person name="Lucas S."/>
            <person name="Copeland A."/>
            <person name="Lapidus A."/>
            <person name="Glavina del Rio T."/>
            <person name="Dalin E."/>
            <person name="Tice H."/>
            <person name="Bruce D."/>
            <person name="Goodwin L."/>
            <person name="Pitluck S."/>
            <person name="Kyrpides N."/>
            <person name="Mavromatis K."/>
            <person name="Ovchinnikova G."/>
            <person name="Daligault H."/>
            <person name="Detter J.C."/>
            <person name="Han C."/>
            <person name="Tapia R."/>
            <person name="Larimer F."/>
            <person name="Land M."/>
            <person name="Hauser L."/>
            <person name="Markowitz V."/>
            <person name="Cheng J.-F."/>
            <person name="Hugenholtz P."/>
            <person name="Woyke T."/>
            <person name="Wu D."/>
            <person name="Spring S."/>
            <person name="Schueler E."/>
            <person name="Brambilla E."/>
            <person name="Klenk H.-P."/>
            <person name="Eisen J.A."/>
        </authorList>
    </citation>
    <scope>NUCLEOTIDE SEQUENCE</scope>
    <source>
        <strain evidence="1">DSM 4017</strain>
    </source>
</reference>
<dbReference type="EMBL" id="CP002101">
    <property type="protein sequence ID" value="AEH61047.1"/>
    <property type="molecule type" value="Genomic_DNA"/>
</dbReference>